<accession>U2CAS4</accession>
<organism evidence="1 2">
    <name type="scientific">Bacteroides pyogenes F0041</name>
    <dbReference type="NCBI Taxonomy" id="1321819"/>
    <lineage>
        <taxon>Bacteria</taxon>
        <taxon>Pseudomonadati</taxon>
        <taxon>Bacteroidota</taxon>
        <taxon>Bacteroidia</taxon>
        <taxon>Bacteroidales</taxon>
        <taxon>Bacteroidaceae</taxon>
        <taxon>Bacteroides</taxon>
    </lineage>
</organism>
<dbReference type="Proteomes" id="UP000016496">
    <property type="component" value="Unassembled WGS sequence"/>
</dbReference>
<dbReference type="HOGENOM" id="CLU_2380290_0_0_10"/>
<dbReference type="AlphaFoldDB" id="U2CAS4"/>
<name>U2CAS4_9BACE</name>
<evidence type="ECO:0000313" key="2">
    <source>
        <dbReference type="Proteomes" id="UP000016496"/>
    </source>
</evidence>
<gene>
    <name evidence="1" type="ORF">HMPREF1981_03014</name>
</gene>
<sequence length="94" mass="11075">MHERKLRFLIHSQSYAVPSGYKIPKNDGFKADIYPLMLMPRSNLPICQTDTFIAKDLSKHEYFKAGGEEFFKIEPKSNLMYCHRIAWKTKDSFK</sequence>
<dbReference type="EMBL" id="AWSV01000155">
    <property type="protein sequence ID" value="ERI81625.1"/>
    <property type="molecule type" value="Genomic_DNA"/>
</dbReference>
<dbReference type="PATRIC" id="fig|1321819.3.peg.2783"/>
<reference evidence="1 2" key="1">
    <citation type="submission" date="2013-08" db="EMBL/GenBank/DDBJ databases">
        <authorList>
            <person name="Weinstock G."/>
            <person name="Sodergren E."/>
            <person name="Wylie T."/>
            <person name="Fulton L."/>
            <person name="Fulton R."/>
            <person name="Fronick C."/>
            <person name="O'Laughlin M."/>
            <person name="Godfrey J."/>
            <person name="Miner T."/>
            <person name="Herter B."/>
            <person name="Appelbaum E."/>
            <person name="Cordes M."/>
            <person name="Lek S."/>
            <person name="Wollam A."/>
            <person name="Pepin K.H."/>
            <person name="Palsikar V.B."/>
            <person name="Mitreva M."/>
            <person name="Wilson R.K."/>
        </authorList>
    </citation>
    <scope>NUCLEOTIDE SEQUENCE [LARGE SCALE GENOMIC DNA]</scope>
    <source>
        <strain evidence="1 2">F0041</strain>
    </source>
</reference>
<protein>
    <submittedName>
        <fullName evidence="1">Uncharacterized protein</fullName>
    </submittedName>
</protein>
<comment type="caution">
    <text evidence="1">The sequence shown here is derived from an EMBL/GenBank/DDBJ whole genome shotgun (WGS) entry which is preliminary data.</text>
</comment>
<evidence type="ECO:0000313" key="1">
    <source>
        <dbReference type="EMBL" id="ERI81625.1"/>
    </source>
</evidence>
<proteinExistence type="predicted"/>